<keyword evidence="4" id="KW-1185">Reference proteome</keyword>
<sequence length="380" mass="43097">MNDLSPPRGCQEPKTYQQQTPFAINVLSVGTNVGSPSRTPTGQSGTAGTDTGLAALLPATHRTRAHNVKSPTLHIDYVAGEFSTKRVEDIAKYLRVVGRPMPPRPLYYQRLLSREIFVTQQMDMHLVWTEGRIFIKPIPRLLLEPTFWSDFLSCERDGCKCWLHSGDASSKEASLECEKRKVWRNCLGFLFSYTALIAYENDFDAAKALCLLPSDVQWASWRQLAEQLLADDCIYQKVSTRFLYGELRLNRLNKIYIYIRGDIRGYMSRWNRFGGFLRDNLTWLLSVFAYIAVILTALRVGLATSSLQNSDAFQSFSLGFTVLSLVGPVAIVVLIVLYTSVMLLWNVRVMLRFENERIIAMGIRSLRPEGSSQKQEKNSA</sequence>
<accession>A0AA39XN31</accession>
<dbReference type="Pfam" id="PF20246">
    <property type="entry name" value="DUF6601"/>
    <property type="match status" value="1"/>
</dbReference>
<evidence type="ECO:0000256" key="2">
    <source>
        <dbReference type="SAM" id="Phobius"/>
    </source>
</evidence>
<protein>
    <submittedName>
        <fullName evidence="3">Uncharacterized protein</fullName>
    </submittedName>
</protein>
<dbReference type="InterPro" id="IPR046536">
    <property type="entry name" value="DUF6601"/>
</dbReference>
<dbReference type="Proteomes" id="UP001174934">
    <property type="component" value="Unassembled WGS sequence"/>
</dbReference>
<dbReference type="PANTHER" id="PTHR34414">
    <property type="entry name" value="HET DOMAIN-CONTAINING PROTEIN-RELATED"/>
    <property type="match status" value="1"/>
</dbReference>
<dbReference type="AlphaFoldDB" id="A0AA39XN31"/>
<gene>
    <name evidence="3" type="ORF">B0T17DRAFT_587514</name>
</gene>
<dbReference type="EMBL" id="JAULSR010000001">
    <property type="protein sequence ID" value="KAK0636297.1"/>
    <property type="molecule type" value="Genomic_DNA"/>
</dbReference>
<keyword evidence="2" id="KW-0472">Membrane</keyword>
<dbReference type="PANTHER" id="PTHR34414:SF1">
    <property type="entry name" value="SUBTILISIN-LIKE SERINE PROTEASE"/>
    <property type="match status" value="1"/>
</dbReference>
<evidence type="ECO:0000256" key="1">
    <source>
        <dbReference type="SAM" id="MobiDB-lite"/>
    </source>
</evidence>
<proteinExistence type="predicted"/>
<feature type="region of interest" description="Disordered" evidence="1">
    <location>
        <begin position="29"/>
        <end position="48"/>
    </location>
</feature>
<reference evidence="3" key="1">
    <citation type="submission" date="2023-06" db="EMBL/GenBank/DDBJ databases">
        <title>Genome-scale phylogeny and comparative genomics of the fungal order Sordariales.</title>
        <authorList>
            <consortium name="Lawrence Berkeley National Laboratory"/>
            <person name="Hensen N."/>
            <person name="Bonometti L."/>
            <person name="Westerberg I."/>
            <person name="Brannstrom I.O."/>
            <person name="Guillou S."/>
            <person name="Cros-Aarteil S."/>
            <person name="Calhoun S."/>
            <person name="Haridas S."/>
            <person name="Kuo A."/>
            <person name="Mondo S."/>
            <person name="Pangilinan J."/>
            <person name="Riley R."/>
            <person name="LaButti K."/>
            <person name="Andreopoulos B."/>
            <person name="Lipzen A."/>
            <person name="Chen C."/>
            <person name="Yanf M."/>
            <person name="Daum C."/>
            <person name="Ng V."/>
            <person name="Clum A."/>
            <person name="Steindorff A."/>
            <person name="Ohm R."/>
            <person name="Martin F."/>
            <person name="Silar P."/>
            <person name="Natvig D."/>
            <person name="Lalanne C."/>
            <person name="Gautier V."/>
            <person name="Ament-velasquez S.L."/>
            <person name="Kruys A."/>
            <person name="Hutchinson M.I."/>
            <person name="Powell A.J."/>
            <person name="Barry K."/>
            <person name="Miller A.N."/>
            <person name="Grigoriev I.V."/>
            <person name="Debuchy R."/>
            <person name="Gladieux P."/>
            <person name="Thoren M.H."/>
            <person name="Johannesson H."/>
        </authorList>
    </citation>
    <scope>NUCLEOTIDE SEQUENCE</scope>
    <source>
        <strain evidence="3">SMH3391-2</strain>
    </source>
</reference>
<evidence type="ECO:0000313" key="4">
    <source>
        <dbReference type="Proteomes" id="UP001174934"/>
    </source>
</evidence>
<keyword evidence="2" id="KW-0812">Transmembrane</keyword>
<name>A0AA39XN31_9PEZI</name>
<feature type="transmembrane region" description="Helical" evidence="2">
    <location>
        <begin position="281"/>
        <end position="302"/>
    </location>
</feature>
<organism evidence="3 4">
    <name type="scientific">Bombardia bombarda</name>
    <dbReference type="NCBI Taxonomy" id="252184"/>
    <lineage>
        <taxon>Eukaryota</taxon>
        <taxon>Fungi</taxon>
        <taxon>Dikarya</taxon>
        <taxon>Ascomycota</taxon>
        <taxon>Pezizomycotina</taxon>
        <taxon>Sordariomycetes</taxon>
        <taxon>Sordariomycetidae</taxon>
        <taxon>Sordariales</taxon>
        <taxon>Lasiosphaeriaceae</taxon>
        <taxon>Bombardia</taxon>
    </lineage>
</organism>
<evidence type="ECO:0000313" key="3">
    <source>
        <dbReference type="EMBL" id="KAK0636297.1"/>
    </source>
</evidence>
<feature type="transmembrane region" description="Helical" evidence="2">
    <location>
        <begin position="322"/>
        <end position="347"/>
    </location>
</feature>
<keyword evidence="2" id="KW-1133">Transmembrane helix</keyword>
<comment type="caution">
    <text evidence="3">The sequence shown here is derived from an EMBL/GenBank/DDBJ whole genome shotgun (WGS) entry which is preliminary data.</text>
</comment>